<reference evidence="3 4" key="1">
    <citation type="journal article" date="2010" name="Cell Res.">
        <title>Complete genome sequence of the rifamycin SV-producing Amycolatopsis mediterranei U32 revealed its genetic characteristics in phylogeny and metabolism.</title>
        <authorList>
            <person name="Zhao W."/>
            <person name="Zhong Y."/>
            <person name="Yuan H."/>
            <person name="Wang J."/>
            <person name="Zheng H."/>
            <person name="Wang Y."/>
            <person name="Cen X."/>
            <person name="Xu F."/>
            <person name="Bai J."/>
            <person name="Han X."/>
            <person name="Lu G."/>
            <person name="Zhu Y."/>
            <person name="Shao Z."/>
            <person name="Yan H."/>
            <person name="Li C."/>
            <person name="Peng N."/>
            <person name="Zhang Z."/>
            <person name="Zhang Y."/>
            <person name="Lin W."/>
            <person name="Fan Y."/>
            <person name="Qin Z."/>
            <person name="Hu Y."/>
            <person name="Zhu B."/>
            <person name="Wang S."/>
            <person name="Ding X."/>
            <person name="Zhao G.P."/>
        </authorList>
    </citation>
    <scope>NUCLEOTIDE SEQUENCE [LARGE SCALE GENOMIC DNA]</scope>
    <source>
        <strain evidence="4">U-32</strain>
    </source>
</reference>
<dbReference type="GeneID" id="92876398"/>
<name>A0A0H3DHW1_AMYMU</name>
<dbReference type="RefSeq" id="WP_013230517.1">
    <property type="nucleotide sequence ID" value="NC_014318.1"/>
</dbReference>
<proteinExistence type="predicted"/>
<dbReference type="eggNOG" id="ENOG50340ZK">
    <property type="taxonomic scope" value="Bacteria"/>
</dbReference>
<evidence type="ECO:0000256" key="1">
    <source>
        <dbReference type="SAM" id="Coils"/>
    </source>
</evidence>
<gene>
    <name evidence="3" type="ordered locus">AMED_8797</name>
</gene>
<dbReference type="KEGG" id="amd:AMED_8797"/>
<accession>A0A0H3DHW1</accession>
<dbReference type="PATRIC" id="fig|749927.5.peg.9130"/>
<dbReference type="OrthoDB" id="3637233at2"/>
<dbReference type="HOGENOM" id="CLU_115411_0_0_11"/>
<feature type="signal peptide" evidence="2">
    <location>
        <begin position="1"/>
        <end position="25"/>
    </location>
</feature>
<sequence length="196" mass="20140">MRQRSTVFAALTTTIALGLAGCAQPSPVQSPPREQELPATTVVPQADPAARWAGGYCDAVTHLVRALASLPAVDPSTPQKASRTSSDLLSSVVGGLDQSLSGLNALGAPPVPSADGGRKDVIGQFAEIRAAAENARRRIDAARGNATATKEALGQAKATLDRIDALDYLKGLKDVPALAAAEQRAPACRQLDQPAG</sequence>
<dbReference type="Proteomes" id="UP000000328">
    <property type="component" value="Chromosome"/>
</dbReference>
<evidence type="ECO:0000313" key="4">
    <source>
        <dbReference type="Proteomes" id="UP000000328"/>
    </source>
</evidence>
<feature type="chain" id="PRO_5002607523" description="Secreted protein" evidence="2">
    <location>
        <begin position="26"/>
        <end position="196"/>
    </location>
</feature>
<dbReference type="EMBL" id="CP002000">
    <property type="protein sequence ID" value="ADJ50490.1"/>
    <property type="molecule type" value="Genomic_DNA"/>
</dbReference>
<keyword evidence="2" id="KW-0732">Signal</keyword>
<dbReference type="PROSITE" id="PS51257">
    <property type="entry name" value="PROKAR_LIPOPROTEIN"/>
    <property type="match status" value="1"/>
</dbReference>
<organism evidence="3 4">
    <name type="scientific">Amycolatopsis mediterranei (strain U-32)</name>
    <dbReference type="NCBI Taxonomy" id="749927"/>
    <lineage>
        <taxon>Bacteria</taxon>
        <taxon>Bacillati</taxon>
        <taxon>Actinomycetota</taxon>
        <taxon>Actinomycetes</taxon>
        <taxon>Pseudonocardiales</taxon>
        <taxon>Pseudonocardiaceae</taxon>
        <taxon>Amycolatopsis</taxon>
    </lineage>
</organism>
<evidence type="ECO:0000256" key="2">
    <source>
        <dbReference type="SAM" id="SignalP"/>
    </source>
</evidence>
<feature type="coiled-coil region" evidence="1">
    <location>
        <begin position="125"/>
        <end position="152"/>
    </location>
</feature>
<evidence type="ECO:0000313" key="3">
    <source>
        <dbReference type="EMBL" id="ADJ50490.1"/>
    </source>
</evidence>
<dbReference type="AlphaFoldDB" id="A0A0H3DHW1"/>
<keyword evidence="1" id="KW-0175">Coiled coil</keyword>
<protein>
    <recommendedName>
        <fullName evidence="5">Secreted protein</fullName>
    </recommendedName>
</protein>
<evidence type="ECO:0008006" key="5">
    <source>
        <dbReference type="Google" id="ProtNLM"/>
    </source>
</evidence>